<evidence type="ECO:0000313" key="3">
    <source>
        <dbReference type="Proteomes" id="UP001153269"/>
    </source>
</evidence>
<reference evidence="2" key="1">
    <citation type="submission" date="2020-03" db="EMBL/GenBank/DDBJ databases">
        <authorList>
            <person name="Weist P."/>
        </authorList>
    </citation>
    <scope>NUCLEOTIDE SEQUENCE</scope>
</reference>
<keyword evidence="3" id="KW-1185">Reference proteome</keyword>
<gene>
    <name evidence="2" type="ORF">PLEPLA_LOCUS43469</name>
</gene>
<evidence type="ECO:0000256" key="1">
    <source>
        <dbReference type="SAM" id="MobiDB-lite"/>
    </source>
</evidence>
<dbReference type="AlphaFoldDB" id="A0A9N7VR68"/>
<feature type="region of interest" description="Disordered" evidence="1">
    <location>
        <begin position="84"/>
        <end position="121"/>
    </location>
</feature>
<organism evidence="2 3">
    <name type="scientific">Pleuronectes platessa</name>
    <name type="common">European plaice</name>
    <dbReference type="NCBI Taxonomy" id="8262"/>
    <lineage>
        <taxon>Eukaryota</taxon>
        <taxon>Metazoa</taxon>
        <taxon>Chordata</taxon>
        <taxon>Craniata</taxon>
        <taxon>Vertebrata</taxon>
        <taxon>Euteleostomi</taxon>
        <taxon>Actinopterygii</taxon>
        <taxon>Neopterygii</taxon>
        <taxon>Teleostei</taxon>
        <taxon>Neoteleostei</taxon>
        <taxon>Acanthomorphata</taxon>
        <taxon>Carangaria</taxon>
        <taxon>Pleuronectiformes</taxon>
        <taxon>Pleuronectoidei</taxon>
        <taxon>Pleuronectidae</taxon>
        <taxon>Pleuronectes</taxon>
    </lineage>
</organism>
<protein>
    <submittedName>
        <fullName evidence="2">Uncharacterized protein</fullName>
    </submittedName>
</protein>
<accession>A0A9N7VR68</accession>
<dbReference type="Proteomes" id="UP001153269">
    <property type="component" value="Unassembled WGS sequence"/>
</dbReference>
<dbReference type="EMBL" id="CADEAL010004267">
    <property type="protein sequence ID" value="CAB1455688.1"/>
    <property type="molecule type" value="Genomic_DNA"/>
</dbReference>
<comment type="caution">
    <text evidence="2">The sequence shown here is derived from an EMBL/GenBank/DDBJ whole genome shotgun (WGS) entry which is preliminary data.</text>
</comment>
<name>A0A9N7VR68_PLEPL</name>
<evidence type="ECO:0000313" key="2">
    <source>
        <dbReference type="EMBL" id="CAB1455688.1"/>
    </source>
</evidence>
<sequence>MGPGHSADFTSMNPEQWKLMLRPPMMEPPKSLVVLFLYPIDQYAQSVSQMCLMSAQCVEARPLSAIRANDFSEVLARGSVAVKFDPGFSSSSPPGRTGASDWTPPAPPVVQRDAAPEPSTQ</sequence>
<proteinExistence type="predicted"/>